<gene>
    <name evidence="2" type="ORF">LEMA_P012380.1</name>
</gene>
<evidence type="ECO:0000313" key="3">
    <source>
        <dbReference type="Proteomes" id="UP000002668"/>
    </source>
</evidence>
<accession>E5AD99</accession>
<name>E5AD99_LEPMJ</name>
<evidence type="ECO:0008006" key="4">
    <source>
        <dbReference type="Google" id="ProtNLM"/>
    </source>
</evidence>
<keyword evidence="3" id="KW-1185">Reference proteome</keyword>
<dbReference type="OrthoDB" id="429813at2759"/>
<dbReference type="eggNOG" id="ENOG502SK8C">
    <property type="taxonomic scope" value="Eukaryota"/>
</dbReference>
<dbReference type="InterPro" id="IPR007817">
    <property type="entry name" value="Isocyanide_synthase_DIT1"/>
</dbReference>
<proteinExistence type="predicted"/>
<organism evidence="2 3">
    <name type="scientific">Leptosphaeria maculans (strain JN3 / isolate v23.1.3 / race Av1-4-5-6-7-8)</name>
    <name type="common">Blackleg fungus</name>
    <name type="synonym">Phoma lingam</name>
    <dbReference type="NCBI Taxonomy" id="985895"/>
    <lineage>
        <taxon>Eukaryota</taxon>
        <taxon>Fungi</taxon>
        <taxon>Dikarya</taxon>
        <taxon>Ascomycota</taxon>
        <taxon>Pezizomycotina</taxon>
        <taxon>Dothideomycetes</taxon>
        <taxon>Pleosporomycetidae</taxon>
        <taxon>Pleosporales</taxon>
        <taxon>Pleosporineae</taxon>
        <taxon>Leptosphaeriaceae</taxon>
        <taxon>Plenodomus</taxon>
        <taxon>Plenodomus lingam/Leptosphaeria maculans species complex</taxon>
    </lineage>
</organism>
<evidence type="ECO:0000256" key="1">
    <source>
        <dbReference type="SAM" id="MobiDB-lite"/>
    </source>
</evidence>
<dbReference type="InParanoid" id="E5AD99"/>
<dbReference type="STRING" id="985895.E5AD99"/>
<feature type="compositionally biased region" description="Basic and acidic residues" evidence="1">
    <location>
        <begin position="460"/>
        <end position="475"/>
    </location>
</feature>
<dbReference type="PANTHER" id="PTHR37285">
    <property type="entry name" value="SPORE WALL MATURATION PROTEIN DIT1"/>
    <property type="match status" value="1"/>
</dbReference>
<dbReference type="Pfam" id="PF05141">
    <property type="entry name" value="DIT1_PvcA"/>
    <property type="match status" value="1"/>
</dbReference>
<feature type="region of interest" description="Disordered" evidence="1">
    <location>
        <begin position="428"/>
        <end position="475"/>
    </location>
</feature>
<dbReference type="GeneID" id="13290497"/>
<sequence>MILALELEAQGLYKMLTVIRFAFRSRARELYKQGDCHAFFLHNPPLTSIEMSILAKPSPRRPALNTPSEIISVNTKSSKSPHTTMEVTEVSTEVSAMSNKILDIVFLYALNKFSDTQDRLEAGRPKFVSVVDKFVAAEEPVKMCLPAFPFKSANKVHKVLGNLPDKAEELALDRLNTMCSRIKDIYPPGAKLTIISDGLVYNDLLGIPDRDTWNYGEALREMCEQKGFKHIDFSRLKDLATFPGLPEKLQEISYVANATNFRRVILNKYGKEDINIDNEIATNPDTKLTYLGYRRFLESDLQYIFPLGGGRTSNGYKRDVKYLAKQMLIRGYAFAGACKSAFPNHLRLSIHQSVGEHKVSMSLLNTKTGYTTPWHCCVALMADGEWVSAPMGDFQSDPRFEVVHENGRPSYFRELTGENGAIIELQSEPKQQVPMTPPLANEVSTPTKKAPSPKTKGNLKRKDPRPEHEHNKAAKSETSVIVTGFLLNLVMALTTASVLSTFSSESHSFKPQSPLLLTAISLAVFSTASEARVVRRLSSMW</sequence>
<feature type="compositionally biased region" description="Low complexity" evidence="1">
    <location>
        <begin position="444"/>
        <end position="456"/>
    </location>
</feature>
<dbReference type="AlphaFoldDB" id="E5AD99"/>
<dbReference type="Proteomes" id="UP000002668">
    <property type="component" value="Genome"/>
</dbReference>
<dbReference type="HOGENOM" id="CLU_503499_0_0_1"/>
<dbReference type="EMBL" id="FP929139">
    <property type="protein sequence ID" value="CBY02451.1"/>
    <property type="molecule type" value="Genomic_DNA"/>
</dbReference>
<dbReference type="VEuPathDB" id="FungiDB:LEMA_P012380.1"/>
<evidence type="ECO:0000313" key="2">
    <source>
        <dbReference type="EMBL" id="CBY02451.1"/>
    </source>
</evidence>
<dbReference type="PANTHER" id="PTHR37285:SF5">
    <property type="entry name" value="SPORE WALL MATURATION PROTEIN DIT1"/>
    <property type="match status" value="1"/>
</dbReference>
<protein>
    <recommendedName>
        <fullName evidence="4">Pyoverdine/dityrosine biosynthesis protein</fullName>
    </recommendedName>
</protein>
<reference evidence="3" key="1">
    <citation type="journal article" date="2011" name="Nat. Commun.">
        <title>Effector diversification within compartments of the Leptosphaeria maculans genome affected by Repeat-Induced Point mutations.</title>
        <authorList>
            <person name="Rouxel T."/>
            <person name="Grandaubert J."/>
            <person name="Hane J.K."/>
            <person name="Hoede C."/>
            <person name="van de Wouw A.P."/>
            <person name="Couloux A."/>
            <person name="Dominguez V."/>
            <person name="Anthouard V."/>
            <person name="Bally P."/>
            <person name="Bourras S."/>
            <person name="Cozijnsen A.J."/>
            <person name="Ciuffetti L.M."/>
            <person name="Degrave A."/>
            <person name="Dilmaghani A."/>
            <person name="Duret L."/>
            <person name="Fudal I."/>
            <person name="Goodwin S.B."/>
            <person name="Gout L."/>
            <person name="Glaser N."/>
            <person name="Linglin J."/>
            <person name="Kema G.H.J."/>
            <person name="Lapalu N."/>
            <person name="Lawrence C.B."/>
            <person name="May K."/>
            <person name="Meyer M."/>
            <person name="Ollivier B."/>
            <person name="Poulain J."/>
            <person name="Schoch C.L."/>
            <person name="Simon A."/>
            <person name="Spatafora J.W."/>
            <person name="Stachowiak A."/>
            <person name="Turgeon B.G."/>
            <person name="Tyler B.M."/>
            <person name="Vincent D."/>
            <person name="Weissenbach J."/>
            <person name="Amselem J."/>
            <person name="Quesneville H."/>
            <person name="Oliver R.P."/>
            <person name="Wincker P."/>
            <person name="Balesdent M.-H."/>
            <person name="Howlett B.J."/>
        </authorList>
    </citation>
    <scope>NUCLEOTIDE SEQUENCE [LARGE SCALE GENOMIC DNA]</scope>
    <source>
        <strain evidence="3">JN3 / isolate v23.1.3 / race Av1-4-5-6-7-8</strain>
    </source>
</reference>